<dbReference type="InterPro" id="IPR036397">
    <property type="entry name" value="RNaseH_sf"/>
</dbReference>
<reference evidence="1" key="1">
    <citation type="journal article" date="2023" name="Mol. Phylogenet. Evol.">
        <title>Genome-scale phylogeny and comparative genomics of the fungal order Sordariales.</title>
        <authorList>
            <person name="Hensen N."/>
            <person name="Bonometti L."/>
            <person name="Westerberg I."/>
            <person name="Brannstrom I.O."/>
            <person name="Guillou S."/>
            <person name="Cros-Aarteil S."/>
            <person name="Calhoun S."/>
            <person name="Haridas S."/>
            <person name="Kuo A."/>
            <person name="Mondo S."/>
            <person name="Pangilinan J."/>
            <person name="Riley R."/>
            <person name="LaButti K."/>
            <person name="Andreopoulos B."/>
            <person name="Lipzen A."/>
            <person name="Chen C."/>
            <person name="Yan M."/>
            <person name="Daum C."/>
            <person name="Ng V."/>
            <person name="Clum A."/>
            <person name="Steindorff A."/>
            <person name="Ohm R.A."/>
            <person name="Martin F."/>
            <person name="Silar P."/>
            <person name="Natvig D.O."/>
            <person name="Lalanne C."/>
            <person name="Gautier V."/>
            <person name="Ament-Velasquez S.L."/>
            <person name="Kruys A."/>
            <person name="Hutchinson M.I."/>
            <person name="Powell A.J."/>
            <person name="Barry K."/>
            <person name="Miller A.N."/>
            <person name="Grigoriev I.V."/>
            <person name="Debuchy R."/>
            <person name="Gladieux P."/>
            <person name="Hiltunen Thoren M."/>
            <person name="Johannesson H."/>
        </authorList>
    </citation>
    <scope>NUCLEOTIDE SEQUENCE</scope>
    <source>
        <strain evidence="1">CBS 757.83</strain>
    </source>
</reference>
<evidence type="ECO:0000313" key="1">
    <source>
        <dbReference type="EMBL" id="KAK4106894.1"/>
    </source>
</evidence>
<dbReference type="Proteomes" id="UP001305647">
    <property type="component" value="Unassembled WGS sequence"/>
</dbReference>
<evidence type="ECO:0000313" key="2">
    <source>
        <dbReference type="Proteomes" id="UP001305647"/>
    </source>
</evidence>
<gene>
    <name evidence="1" type="ORF">N658DRAFT_563608</name>
</gene>
<organism evidence="1 2">
    <name type="scientific">Parathielavia hyrcaniae</name>
    <dbReference type="NCBI Taxonomy" id="113614"/>
    <lineage>
        <taxon>Eukaryota</taxon>
        <taxon>Fungi</taxon>
        <taxon>Dikarya</taxon>
        <taxon>Ascomycota</taxon>
        <taxon>Pezizomycotina</taxon>
        <taxon>Sordariomycetes</taxon>
        <taxon>Sordariomycetidae</taxon>
        <taxon>Sordariales</taxon>
        <taxon>Chaetomiaceae</taxon>
        <taxon>Parathielavia</taxon>
    </lineage>
</organism>
<dbReference type="AlphaFoldDB" id="A0AAN6QDR4"/>
<dbReference type="GO" id="GO:0003676">
    <property type="term" value="F:nucleic acid binding"/>
    <property type="evidence" value="ECO:0007669"/>
    <property type="project" value="InterPro"/>
</dbReference>
<comment type="caution">
    <text evidence="1">The sequence shown here is derived from an EMBL/GenBank/DDBJ whole genome shotgun (WGS) entry which is preliminary data.</text>
</comment>
<accession>A0AAN6QDR4</accession>
<name>A0AAN6QDR4_9PEZI</name>
<protein>
    <recommendedName>
        <fullName evidence="3">Tc1-like transposase DDE domain-containing protein</fullName>
    </recommendedName>
</protein>
<evidence type="ECO:0008006" key="3">
    <source>
        <dbReference type="Google" id="ProtNLM"/>
    </source>
</evidence>
<dbReference type="EMBL" id="MU863624">
    <property type="protein sequence ID" value="KAK4106894.1"/>
    <property type="molecule type" value="Genomic_DNA"/>
</dbReference>
<dbReference type="Gene3D" id="3.30.420.10">
    <property type="entry name" value="Ribonuclease H-like superfamily/Ribonuclease H"/>
    <property type="match status" value="1"/>
</dbReference>
<reference evidence="1" key="2">
    <citation type="submission" date="2023-05" db="EMBL/GenBank/DDBJ databases">
        <authorList>
            <consortium name="Lawrence Berkeley National Laboratory"/>
            <person name="Steindorff A."/>
            <person name="Hensen N."/>
            <person name="Bonometti L."/>
            <person name="Westerberg I."/>
            <person name="Brannstrom I.O."/>
            <person name="Guillou S."/>
            <person name="Cros-Aarteil S."/>
            <person name="Calhoun S."/>
            <person name="Haridas S."/>
            <person name="Kuo A."/>
            <person name="Mondo S."/>
            <person name="Pangilinan J."/>
            <person name="Riley R."/>
            <person name="Labutti K."/>
            <person name="Andreopoulos B."/>
            <person name="Lipzen A."/>
            <person name="Chen C."/>
            <person name="Yanf M."/>
            <person name="Daum C."/>
            <person name="Ng V."/>
            <person name="Clum A."/>
            <person name="Ohm R."/>
            <person name="Martin F."/>
            <person name="Silar P."/>
            <person name="Natvig D."/>
            <person name="Lalanne C."/>
            <person name="Gautier V."/>
            <person name="Ament-Velasquez S.L."/>
            <person name="Kruys A."/>
            <person name="Hutchinson M.I."/>
            <person name="Powell A.J."/>
            <person name="Barry K."/>
            <person name="Miller A.N."/>
            <person name="Grigoriev I.V."/>
            <person name="Debuchy R."/>
            <person name="Gladieux P."/>
            <person name="Thoren M.H."/>
            <person name="Johannesson H."/>
        </authorList>
    </citation>
    <scope>NUCLEOTIDE SEQUENCE</scope>
    <source>
        <strain evidence="1">CBS 757.83</strain>
    </source>
</reference>
<keyword evidence="2" id="KW-1185">Reference proteome</keyword>
<proteinExistence type="predicted"/>
<sequence length="324" mass="37600">MNRHSHYSTPKKARIRGTIDYLESRQIPHFKSDVFRFHGASQRSGWRALAEPEDTGDRFFHSTSAGLDIDVSGRTVRRAVQSMDCRMCIACSKRYTSPRLKERRVEYSRVMLEKYPEAKDWRHIRFSDECHFGWGPQGRVHVIRRPWERHCPDCILEKEMPAEKDQKRLHCWAAVGYDFKSQLVRYGIPGNSNGKMAMQVYRDHILEPVVGGWLREGQSFVLEEDNDSGHGTSKSNIERAWKEQSGLESFFNCAQSPDFSPIEKAWQGPKQYVKKRPCWDDEIVKELAEEGWAAVKQETINAWVDNIPQIFKDCLELEGSMTGN</sequence>